<dbReference type="InterPro" id="IPR007421">
    <property type="entry name" value="Schlafen_AlbA_2_dom"/>
</dbReference>
<dbReference type="InterPro" id="IPR031450">
    <property type="entry name" value="Poxin-SLFN/SLFN_N"/>
</dbReference>
<name>L9KKR8_TUPCH</name>
<comment type="cofactor">
    <cofactor evidence="1">
        <name>Mg(2+)</name>
        <dbReference type="ChEBI" id="CHEBI:18420"/>
    </cofactor>
</comment>
<dbReference type="AlphaFoldDB" id="L9KKR8"/>
<keyword evidence="5" id="KW-0067">ATP-binding</keyword>
<reference evidence="11" key="1">
    <citation type="submission" date="2012-07" db="EMBL/GenBank/DDBJ databases">
        <title>Genome of the Chinese tree shrew, a rising model animal genetically related to primates.</title>
        <authorList>
            <person name="Zhang G."/>
            <person name="Fan Y."/>
            <person name="Yao Y."/>
            <person name="Huang Z."/>
        </authorList>
    </citation>
    <scope>NUCLEOTIDE SEQUENCE [LARGE SCALE GENOMIC DNA]</scope>
</reference>
<dbReference type="FunFam" id="3.40.50.300:FF:001322">
    <property type="entry name" value="Schlafen family member 11"/>
    <property type="match status" value="1"/>
</dbReference>
<dbReference type="GO" id="GO:0051607">
    <property type="term" value="P:defense response to virus"/>
    <property type="evidence" value="ECO:0007669"/>
    <property type="project" value="TreeGrafter"/>
</dbReference>
<dbReference type="InParanoid" id="L9KKR8"/>
<dbReference type="EMBL" id="KB320859">
    <property type="protein sequence ID" value="ELW61742.1"/>
    <property type="molecule type" value="Genomic_DNA"/>
</dbReference>
<dbReference type="Proteomes" id="UP000011518">
    <property type="component" value="Unassembled WGS sequence"/>
</dbReference>
<feature type="domain" description="Schlafen GTPase-like" evidence="9">
    <location>
        <begin position="437"/>
        <end position="541"/>
    </location>
</feature>
<keyword evidence="4" id="KW-0378">Hydrolase</keyword>
<dbReference type="InterPro" id="IPR038461">
    <property type="entry name" value="Schlafen_AlbA_2_dom_sf"/>
</dbReference>
<gene>
    <name evidence="10" type="ORF">TREES_T100005531</name>
</gene>
<evidence type="ECO:0000256" key="1">
    <source>
        <dbReference type="ARBA" id="ARBA00001946"/>
    </source>
</evidence>
<dbReference type="GO" id="GO:0000049">
    <property type="term" value="F:tRNA binding"/>
    <property type="evidence" value="ECO:0007669"/>
    <property type="project" value="TreeGrafter"/>
</dbReference>
<dbReference type="FunFam" id="3.30.950.30:FF:000002">
    <property type="entry name" value="Schlafen family member 11"/>
    <property type="match status" value="1"/>
</dbReference>
<dbReference type="GO" id="GO:0005737">
    <property type="term" value="C:cytoplasm"/>
    <property type="evidence" value="ECO:0007669"/>
    <property type="project" value="UniProtKB-ARBA"/>
</dbReference>
<dbReference type="InterPro" id="IPR029684">
    <property type="entry name" value="Schlafen"/>
</dbReference>
<dbReference type="eggNOG" id="ENOG502QWKG">
    <property type="taxonomic scope" value="Eukaryota"/>
</dbReference>
<feature type="domain" description="Poxin-Schlafen/Schlafen-like N-terminal" evidence="8">
    <location>
        <begin position="88"/>
        <end position="204"/>
    </location>
</feature>
<dbReference type="Pfam" id="PF04326">
    <property type="entry name" value="SLFN_AlbA_2"/>
    <property type="match status" value="1"/>
</dbReference>
<organism evidence="10 11">
    <name type="scientific">Tupaia chinensis</name>
    <name type="common">Chinese tree shrew</name>
    <name type="synonym">Tupaia belangeri chinensis</name>
    <dbReference type="NCBI Taxonomy" id="246437"/>
    <lineage>
        <taxon>Eukaryota</taxon>
        <taxon>Metazoa</taxon>
        <taxon>Chordata</taxon>
        <taxon>Craniata</taxon>
        <taxon>Vertebrata</taxon>
        <taxon>Euteleostomi</taxon>
        <taxon>Mammalia</taxon>
        <taxon>Eutheria</taxon>
        <taxon>Euarchontoglires</taxon>
        <taxon>Scandentia</taxon>
        <taxon>Tupaiidae</taxon>
        <taxon>Tupaia</taxon>
    </lineage>
</organism>
<evidence type="ECO:0000256" key="3">
    <source>
        <dbReference type="ARBA" id="ARBA00022741"/>
    </source>
</evidence>
<sequence length="898" mass="102369">MNRCSLVVESCYPDLVINVGEVTLGEENRKKLQKIQRDQEKVRVTQAACALLNSGGGVIWMKLANNDEHLVEMGLDLEKSLRELVPSPHFEAFFETKQEGRCFYIFVKSWSSDISTEDSSVRPRICSLSSSLYRRSGTSVFIMDSRNAFDFLKAKRRDAECEMINDFSPPSKMSKTVYQNSSEFDLAFEIFQTHRLEYGQILPFPESQFIEFKQFSTKHIQEYVKNTVPEYVPAFANTGGGYLFIGVDDKSKKVLGCAKENVDPSSLESVIAGAVSKLPVVHFCSSKPQVGFKTKIIDVFRMGELYGYFCVIKVEQFCCAVFSQAPNSWMVKDMLLCCLTAEEWVQRMMYVDPVEKDQGKVWNIKQLSNNSYFQGILILSRSWAVDLNLQGKQTVICDGLLVALNSPPVLYTILGEQDAEGQDYCTRTAFTLKQKLGILILSRSWAVDLNLQGKQTVICDGLLVALNSPPVLYTILGEQDAEGQDYCTRTAFTLKQKLVNTGGYTGRVCVMTKVLHLSPGGNPESLEDSHSAIDYPMSYNLANTKEMEALLQSLVIVLLSFRSFLSDQVGYEILNLLTAKQYELFSKNLDNSRELFIHGLPGSGKTIMAMKIIEKIRNTFKCKEDRILYVCENQLLRNFISNKKICQAVTRKTFMRNVCEKIEHIIIDEAQNFRLEDGDWYKKAKNISQRKKDCPGILWIFLDYFQTTHLTCTGLPPLSAQYPKEELTTVVRNATPIARFLQQEMQMVKGNPPRNFPREYLEILHKSTWVLDVPGNLETENLDLENMVIYVAEKCQYFLRNGYSPKDIIVLFSTTSEVEEYKDKFLTAMRKRTMSQINDAPICGDDMFDSVRRFSGLERNIVFGINPRAEDPTIFHNLLLCLASRARKHLFILQLSYK</sequence>
<dbReference type="GO" id="GO:0016787">
    <property type="term" value="F:hydrolase activity"/>
    <property type="evidence" value="ECO:0007669"/>
    <property type="project" value="UniProtKB-KW"/>
</dbReference>
<dbReference type="Pfam" id="PF21026">
    <property type="entry name" value="SLFN_GTPase-like"/>
    <property type="match status" value="2"/>
</dbReference>
<reference evidence="11" key="2">
    <citation type="journal article" date="2013" name="Nat. Commun.">
        <title>Genome of the Chinese tree shrew.</title>
        <authorList>
            <person name="Fan Y."/>
            <person name="Huang Z.Y."/>
            <person name="Cao C.C."/>
            <person name="Chen C.S."/>
            <person name="Chen Y.X."/>
            <person name="Fan D.D."/>
            <person name="He J."/>
            <person name="Hou H.L."/>
            <person name="Hu L."/>
            <person name="Hu X.T."/>
            <person name="Jiang X.T."/>
            <person name="Lai R."/>
            <person name="Lang Y.S."/>
            <person name="Liang B."/>
            <person name="Liao S.G."/>
            <person name="Mu D."/>
            <person name="Ma Y.Y."/>
            <person name="Niu Y.Y."/>
            <person name="Sun X.Q."/>
            <person name="Xia J.Q."/>
            <person name="Xiao J."/>
            <person name="Xiong Z.Q."/>
            <person name="Xu L."/>
            <person name="Yang L."/>
            <person name="Zhang Y."/>
            <person name="Zhao W."/>
            <person name="Zhao X.D."/>
            <person name="Zheng Y.T."/>
            <person name="Zhou J.M."/>
            <person name="Zhu Y.B."/>
            <person name="Zhang G.J."/>
            <person name="Wang J."/>
            <person name="Yao Y.G."/>
        </authorList>
    </citation>
    <scope>NUCLEOTIDE SEQUENCE [LARGE SCALE GENOMIC DNA]</scope>
</reference>
<evidence type="ECO:0000259" key="6">
    <source>
        <dbReference type="Pfam" id="PF04326"/>
    </source>
</evidence>
<dbReference type="PANTHER" id="PTHR12155">
    <property type="entry name" value="SCHLAFEN"/>
    <property type="match status" value="1"/>
</dbReference>
<feature type="domain" description="Schlafen AlbA-2" evidence="6">
    <location>
        <begin position="206"/>
        <end position="321"/>
    </location>
</feature>
<dbReference type="GO" id="GO:0005524">
    <property type="term" value="F:ATP binding"/>
    <property type="evidence" value="ECO:0007669"/>
    <property type="project" value="UniProtKB-KW"/>
</dbReference>
<protein>
    <submittedName>
        <fullName evidence="10">Schlafen family member 13</fullName>
    </submittedName>
</protein>
<dbReference type="Pfam" id="PF09848">
    <property type="entry name" value="SLFN-g3_helicase"/>
    <property type="match status" value="1"/>
</dbReference>
<proteinExistence type="inferred from homology"/>
<dbReference type="FunCoup" id="L9KKR8">
    <property type="interactions" value="1061"/>
</dbReference>
<keyword evidence="3" id="KW-0547">Nucleotide-binding</keyword>
<evidence type="ECO:0000313" key="10">
    <source>
        <dbReference type="EMBL" id="ELW61742.1"/>
    </source>
</evidence>
<evidence type="ECO:0000256" key="5">
    <source>
        <dbReference type="ARBA" id="ARBA00022840"/>
    </source>
</evidence>
<dbReference type="Pfam" id="PF17057">
    <property type="entry name" value="B3R"/>
    <property type="match status" value="1"/>
</dbReference>
<evidence type="ECO:0000256" key="4">
    <source>
        <dbReference type="ARBA" id="ARBA00022801"/>
    </source>
</evidence>
<dbReference type="InterPro" id="IPR018647">
    <property type="entry name" value="SLFN_3-like_DNA/RNA_helicase"/>
</dbReference>
<dbReference type="SUPFAM" id="SSF52540">
    <property type="entry name" value="P-loop containing nucleoside triphosphate hydrolases"/>
    <property type="match status" value="1"/>
</dbReference>
<dbReference type="PANTHER" id="PTHR12155:SF43">
    <property type="entry name" value="SCHLAFEN FAMILY MEMBER 13"/>
    <property type="match status" value="1"/>
</dbReference>
<comment type="similarity">
    <text evidence="2">Belongs to the Schlafen family. Subgroup III subfamily.</text>
</comment>
<feature type="domain" description="Schlafen GTPase-like" evidence="9">
    <location>
        <begin position="370"/>
        <end position="436"/>
    </location>
</feature>
<evidence type="ECO:0000259" key="7">
    <source>
        <dbReference type="Pfam" id="PF09848"/>
    </source>
</evidence>
<dbReference type="InterPro" id="IPR048729">
    <property type="entry name" value="SLFN_GTPase-like"/>
</dbReference>
<evidence type="ECO:0000256" key="2">
    <source>
        <dbReference type="ARBA" id="ARBA00010114"/>
    </source>
</evidence>
<dbReference type="Gene3D" id="3.40.50.300">
    <property type="entry name" value="P-loop containing nucleotide triphosphate hydrolases"/>
    <property type="match status" value="1"/>
</dbReference>
<dbReference type="STRING" id="246437.L9KKR8"/>
<dbReference type="Gene3D" id="3.30.950.30">
    <property type="entry name" value="Schlafen, AAA domain"/>
    <property type="match status" value="1"/>
</dbReference>
<evidence type="ECO:0000259" key="8">
    <source>
        <dbReference type="Pfam" id="PF17057"/>
    </source>
</evidence>
<keyword evidence="11" id="KW-1185">Reference proteome</keyword>
<accession>L9KKR8</accession>
<dbReference type="InterPro" id="IPR027417">
    <property type="entry name" value="P-loop_NTPase"/>
</dbReference>
<feature type="domain" description="Schlafen group 3-like DNA/RNA helicase" evidence="7">
    <location>
        <begin position="595"/>
        <end position="707"/>
    </location>
</feature>
<evidence type="ECO:0000259" key="9">
    <source>
        <dbReference type="Pfam" id="PF21026"/>
    </source>
</evidence>
<evidence type="ECO:0000313" key="11">
    <source>
        <dbReference type="Proteomes" id="UP000011518"/>
    </source>
</evidence>